<dbReference type="Pfam" id="PF02353">
    <property type="entry name" value="CMAS"/>
    <property type="match status" value="1"/>
</dbReference>
<dbReference type="Proteomes" id="UP000321062">
    <property type="component" value="Chromosome"/>
</dbReference>
<comment type="similarity">
    <text evidence="1">Belongs to the CFA/CMAS family.</text>
</comment>
<keyword evidence="7" id="KW-1185">Reference proteome</keyword>
<dbReference type="EC" id="2.1.1.79" evidence="6"/>
<name>A0A5B9DT56_9HYPH</name>
<dbReference type="PANTHER" id="PTHR43667">
    <property type="entry name" value="CYCLOPROPANE-FATTY-ACYL-PHOSPHOLIPID SYNTHASE"/>
    <property type="match status" value="1"/>
</dbReference>
<organism evidence="6 7">
    <name type="scientific">Paradevosia tibetensis</name>
    <dbReference type="NCBI Taxonomy" id="1447062"/>
    <lineage>
        <taxon>Bacteria</taxon>
        <taxon>Pseudomonadati</taxon>
        <taxon>Pseudomonadota</taxon>
        <taxon>Alphaproteobacteria</taxon>
        <taxon>Hyphomicrobiales</taxon>
        <taxon>Devosiaceae</taxon>
        <taxon>Paradevosia</taxon>
    </lineage>
</organism>
<dbReference type="GO" id="GO:0008825">
    <property type="term" value="F:cyclopropane-fatty-acyl-phospholipid synthase activity"/>
    <property type="evidence" value="ECO:0007669"/>
    <property type="project" value="UniProtKB-EC"/>
</dbReference>
<dbReference type="NCBIfam" id="NF008686">
    <property type="entry name" value="PRK11705.1"/>
    <property type="match status" value="1"/>
</dbReference>
<sequence>MSQEAQLTSLLAQAGITVNGPNPWDPQINNPNLWNRIFAQGSLGLGEGYMDGWWDVEDMAEFFNLVLRANLENKLRITPNLIWQHLQARFLNMQTLSRSQRVAKMHYNETDAYKASLDARMTGSCGYWPEGVTNVDQAQEAKLDMVCRKVGLKPGQTVFDIGCGWGAFMGFAAERYGARCVGVTVSPDQAEYGRARYKDLPVEFQVKDYREFDGKVDHVVSMGMFEHVGHKNYRTYFEVARRAISDDGLFMLHTIGSPDSKETIDPWLEKYIFPGGVLPSITQIGRAIENLFVMIDLHNIGPHYDKTLVAWYENFDRNWKKQRNPEEERFYRMWKYYLLCCAGAFRSRAIQVWQFVLSTNGVPDGYVTQR</sequence>
<dbReference type="InterPro" id="IPR029063">
    <property type="entry name" value="SAM-dependent_MTases_sf"/>
</dbReference>
<dbReference type="InterPro" id="IPR003333">
    <property type="entry name" value="CMAS"/>
</dbReference>
<dbReference type="PANTHER" id="PTHR43667:SF1">
    <property type="entry name" value="CYCLOPROPANE-FATTY-ACYL-PHOSPHOLIPID SYNTHASE"/>
    <property type="match status" value="1"/>
</dbReference>
<dbReference type="RefSeq" id="WP_147656814.1">
    <property type="nucleotide sequence ID" value="NZ_BMFM01000001.1"/>
</dbReference>
<gene>
    <name evidence="6" type="ORF">FNA67_15660</name>
</gene>
<evidence type="ECO:0000256" key="2">
    <source>
        <dbReference type="ARBA" id="ARBA00022603"/>
    </source>
</evidence>
<dbReference type="Gene3D" id="3.40.50.150">
    <property type="entry name" value="Vaccinia Virus protein VP39"/>
    <property type="match status" value="1"/>
</dbReference>
<keyword evidence="3 6" id="KW-0808">Transferase</keyword>
<dbReference type="CDD" id="cd02440">
    <property type="entry name" value="AdoMet_MTases"/>
    <property type="match status" value="1"/>
</dbReference>
<accession>A0A5B9DT56</accession>
<keyword evidence="2 6" id="KW-0489">Methyltransferase</keyword>
<proteinExistence type="inferred from homology"/>
<keyword evidence="4" id="KW-0949">S-adenosyl-L-methionine</keyword>
<dbReference type="KEGG" id="yti:FNA67_15660"/>
<reference evidence="6 7" key="1">
    <citation type="journal article" date="2015" name="Int. J. Syst. Evol. Microbiol.">
        <title>Youhaiella tibetensis gen. nov., sp. nov., isolated from subsurface sediment.</title>
        <authorList>
            <person name="Wang Y.X."/>
            <person name="Huang F.Q."/>
            <person name="Nogi Y."/>
            <person name="Pang S.J."/>
            <person name="Wang P.K."/>
            <person name="Lv J."/>
        </authorList>
    </citation>
    <scope>NUCLEOTIDE SEQUENCE [LARGE SCALE GENOMIC DNA]</scope>
    <source>
        <strain evidence="7">fig4</strain>
    </source>
</reference>
<dbReference type="GO" id="GO:0032259">
    <property type="term" value="P:methylation"/>
    <property type="evidence" value="ECO:0007669"/>
    <property type="project" value="UniProtKB-KW"/>
</dbReference>
<keyword evidence="5" id="KW-0443">Lipid metabolism</keyword>
<protein>
    <submittedName>
        <fullName evidence="6">Cyclopropane fatty acyl phospholipid synthase</fullName>
        <ecNumber evidence="6">2.1.1.79</ecNumber>
    </submittedName>
</protein>
<evidence type="ECO:0000313" key="6">
    <source>
        <dbReference type="EMBL" id="QEE21534.1"/>
    </source>
</evidence>
<dbReference type="SUPFAM" id="SSF53335">
    <property type="entry name" value="S-adenosyl-L-methionine-dependent methyltransferases"/>
    <property type="match status" value="1"/>
</dbReference>
<dbReference type="OrthoDB" id="9782855at2"/>
<evidence type="ECO:0000313" key="7">
    <source>
        <dbReference type="Proteomes" id="UP000321062"/>
    </source>
</evidence>
<evidence type="ECO:0000256" key="3">
    <source>
        <dbReference type="ARBA" id="ARBA00022679"/>
    </source>
</evidence>
<dbReference type="EMBL" id="CP041690">
    <property type="protein sequence ID" value="QEE21534.1"/>
    <property type="molecule type" value="Genomic_DNA"/>
</dbReference>
<evidence type="ECO:0000256" key="1">
    <source>
        <dbReference type="ARBA" id="ARBA00010815"/>
    </source>
</evidence>
<dbReference type="AlphaFoldDB" id="A0A5B9DT56"/>
<dbReference type="PIRSF" id="PIRSF003085">
    <property type="entry name" value="CMAS"/>
    <property type="match status" value="1"/>
</dbReference>
<dbReference type="InterPro" id="IPR050723">
    <property type="entry name" value="CFA/CMAS"/>
</dbReference>
<dbReference type="GO" id="GO:0008610">
    <property type="term" value="P:lipid biosynthetic process"/>
    <property type="evidence" value="ECO:0007669"/>
    <property type="project" value="InterPro"/>
</dbReference>
<evidence type="ECO:0000256" key="5">
    <source>
        <dbReference type="ARBA" id="ARBA00023098"/>
    </source>
</evidence>
<evidence type="ECO:0000256" key="4">
    <source>
        <dbReference type="ARBA" id="ARBA00022691"/>
    </source>
</evidence>